<protein>
    <recommendedName>
        <fullName evidence="1">Mediator of RNA polymerase II transcription subunit 8</fullName>
    </recommendedName>
    <alternativeName>
        <fullName evidence="1">Mediator complex subunit 8</fullName>
    </alternativeName>
</protein>
<keyword evidence="5" id="KW-1185">Reference proteome</keyword>
<dbReference type="OrthoDB" id="5568181at2759"/>
<accession>A0A2G5BIA2</accession>
<feature type="compositionally biased region" description="Basic and acidic residues" evidence="3">
    <location>
        <begin position="164"/>
        <end position="175"/>
    </location>
</feature>
<comment type="subcellular location">
    <subcellularLocation>
        <location evidence="1">Nucleus</location>
    </subcellularLocation>
</comment>
<sequence length="203" mass="22957">MSDAYIVELETLRRQLQQLHELFAVVIEETRPTPDNPNVMPWPELLSKFNVLAGKYAILSQAVGQKHAALLKEMTVVPRTQPNGIHEQNILSVLLRTKLAPEIEKEEEEIWAQVETEAQQDKRHELLAITAMTTFTSLRKSHNDRVQNILRDSQGRTAAAQQKQQHDQQEQESDIKTEVNTKAFAEPVSLEDILAFASSGVAI</sequence>
<reference evidence="4 5" key="1">
    <citation type="journal article" date="2015" name="Genome Biol. Evol.">
        <title>Phylogenomic analyses indicate that early fungi evolved digesting cell walls of algal ancestors of land plants.</title>
        <authorList>
            <person name="Chang Y."/>
            <person name="Wang S."/>
            <person name="Sekimoto S."/>
            <person name="Aerts A.L."/>
            <person name="Choi C."/>
            <person name="Clum A."/>
            <person name="LaButti K.M."/>
            <person name="Lindquist E.A."/>
            <person name="Yee Ngan C."/>
            <person name="Ohm R.A."/>
            <person name="Salamov A.A."/>
            <person name="Grigoriev I.V."/>
            <person name="Spatafora J.W."/>
            <person name="Berbee M.L."/>
        </authorList>
    </citation>
    <scope>NUCLEOTIDE SEQUENCE [LARGE SCALE GENOMIC DNA]</scope>
    <source>
        <strain evidence="4 5">NRRL 1564</strain>
    </source>
</reference>
<feature type="region of interest" description="Disordered" evidence="3">
    <location>
        <begin position="154"/>
        <end position="175"/>
    </location>
</feature>
<keyword evidence="1" id="KW-0804">Transcription</keyword>
<dbReference type="EMBL" id="KZ303489">
    <property type="protein sequence ID" value="PIA18748.1"/>
    <property type="molecule type" value="Genomic_DNA"/>
</dbReference>
<dbReference type="AlphaFoldDB" id="A0A2G5BIA2"/>
<dbReference type="GO" id="GO:0003712">
    <property type="term" value="F:transcription coregulator activity"/>
    <property type="evidence" value="ECO:0007669"/>
    <property type="project" value="InterPro"/>
</dbReference>
<gene>
    <name evidence="1" type="primary">MED8</name>
    <name evidence="4" type="ORF">COEREDRAFT_85201</name>
</gene>
<evidence type="ECO:0000313" key="4">
    <source>
        <dbReference type="EMBL" id="PIA18748.1"/>
    </source>
</evidence>
<keyword evidence="1" id="KW-0539">Nucleus</keyword>
<evidence type="ECO:0000256" key="1">
    <source>
        <dbReference type="RuleBase" id="RU364144"/>
    </source>
</evidence>
<comment type="similarity">
    <text evidence="1">Belongs to the Mediator complex subunit 8 family.</text>
</comment>
<dbReference type="GO" id="GO:0016592">
    <property type="term" value="C:mediator complex"/>
    <property type="evidence" value="ECO:0007669"/>
    <property type="project" value="InterPro"/>
</dbReference>
<evidence type="ECO:0000256" key="2">
    <source>
        <dbReference type="SAM" id="Coils"/>
    </source>
</evidence>
<comment type="function">
    <text evidence="1">Component of the Mediator complex, a coactivator involved in the regulated transcription of nearly all RNA polymerase II-dependent genes. Mediator functions as a bridge to convey information from gene-specific regulatory proteins to the basal RNA polymerase II transcription machinery. Mediator is recruited to promoters by direct interactions with regulatory proteins and serves as a scaffold for the assembly of a functional preinitiation complex with RNA polymerase II and the general transcription factors.</text>
</comment>
<comment type="subunit">
    <text evidence="1">Component of the Mediator complex.</text>
</comment>
<feature type="coiled-coil region" evidence="2">
    <location>
        <begin position="2"/>
        <end position="29"/>
    </location>
</feature>
<evidence type="ECO:0000256" key="3">
    <source>
        <dbReference type="SAM" id="MobiDB-lite"/>
    </source>
</evidence>
<keyword evidence="2" id="KW-0175">Coiled coil</keyword>
<dbReference type="Proteomes" id="UP000242474">
    <property type="component" value="Unassembled WGS sequence"/>
</dbReference>
<dbReference type="Gene3D" id="1.20.58.1710">
    <property type="match status" value="1"/>
</dbReference>
<keyword evidence="1" id="KW-0805">Transcription regulation</keyword>
<dbReference type="Pfam" id="PF10232">
    <property type="entry name" value="Med8"/>
    <property type="match status" value="1"/>
</dbReference>
<dbReference type="InterPro" id="IPR019364">
    <property type="entry name" value="Mediatior_Med8_fun/met"/>
</dbReference>
<name>A0A2G5BIA2_COERN</name>
<organism evidence="4 5">
    <name type="scientific">Coemansia reversa (strain ATCC 12441 / NRRL 1564)</name>
    <dbReference type="NCBI Taxonomy" id="763665"/>
    <lineage>
        <taxon>Eukaryota</taxon>
        <taxon>Fungi</taxon>
        <taxon>Fungi incertae sedis</taxon>
        <taxon>Zoopagomycota</taxon>
        <taxon>Kickxellomycotina</taxon>
        <taxon>Kickxellomycetes</taxon>
        <taxon>Kickxellales</taxon>
        <taxon>Kickxellaceae</taxon>
        <taxon>Coemansia</taxon>
    </lineage>
</organism>
<keyword evidence="1" id="KW-0010">Activator</keyword>
<proteinExistence type="inferred from homology"/>
<dbReference type="GO" id="GO:0006357">
    <property type="term" value="P:regulation of transcription by RNA polymerase II"/>
    <property type="evidence" value="ECO:0007669"/>
    <property type="project" value="InterPro"/>
</dbReference>
<evidence type="ECO:0000313" key="5">
    <source>
        <dbReference type="Proteomes" id="UP000242474"/>
    </source>
</evidence>